<proteinExistence type="predicted"/>
<feature type="transmembrane region" description="Helical" evidence="14">
    <location>
        <begin position="441"/>
        <end position="461"/>
    </location>
</feature>
<evidence type="ECO:0000256" key="9">
    <source>
        <dbReference type="ARBA" id="ARBA00022777"/>
    </source>
</evidence>
<dbReference type="Pfam" id="PF02518">
    <property type="entry name" value="HATPase_c"/>
    <property type="match status" value="1"/>
</dbReference>
<evidence type="ECO:0000256" key="12">
    <source>
        <dbReference type="ARBA" id="ARBA00023012"/>
    </source>
</evidence>
<dbReference type="InterPro" id="IPR036097">
    <property type="entry name" value="HisK_dim/P_sf"/>
</dbReference>
<feature type="transmembrane region" description="Helical" evidence="14">
    <location>
        <begin position="541"/>
        <end position="559"/>
    </location>
</feature>
<keyword evidence="13 14" id="KW-0472">Membrane</keyword>
<evidence type="ECO:0000256" key="11">
    <source>
        <dbReference type="ARBA" id="ARBA00022989"/>
    </source>
</evidence>
<dbReference type="SMART" id="SM00387">
    <property type="entry name" value="HATPase_c"/>
    <property type="match status" value="1"/>
</dbReference>
<dbReference type="InterPro" id="IPR005467">
    <property type="entry name" value="His_kinase_dom"/>
</dbReference>
<evidence type="ECO:0000256" key="7">
    <source>
        <dbReference type="ARBA" id="ARBA00022692"/>
    </source>
</evidence>
<feature type="transmembrane region" description="Helical" evidence="14">
    <location>
        <begin position="12"/>
        <end position="33"/>
    </location>
</feature>
<accession>A0A4R4FAA3</accession>
<keyword evidence="7 14" id="KW-0812">Transmembrane</keyword>
<dbReference type="EC" id="2.7.13.3" evidence="3"/>
<feature type="domain" description="Histidine kinase" evidence="15">
    <location>
        <begin position="654"/>
        <end position="868"/>
    </location>
</feature>
<comment type="subcellular location">
    <subcellularLocation>
        <location evidence="2">Cell membrane</location>
        <topology evidence="2">Multi-pass membrane protein</topology>
    </subcellularLocation>
</comment>
<evidence type="ECO:0000256" key="1">
    <source>
        <dbReference type="ARBA" id="ARBA00000085"/>
    </source>
</evidence>
<protein>
    <recommendedName>
        <fullName evidence="3">histidine kinase</fullName>
        <ecNumber evidence="3">2.7.13.3</ecNumber>
    </recommendedName>
</protein>
<dbReference type="CDD" id="cd00082">
    <property type="entry name" value="HisKA"/>
    <property type="match status" value="1"/>
</dbReference>
<feature type="transmembrane region" description="Helical" evidence="14">
    <location>
        <begin position="481"/>
        <end position="507"/>
    </location>
</feature>
<dbReference type="Gene3D" id="1.10.287.130">
    <property type="match status" value="1"/>
</dbReference>
<evidence type="ECO:0000256" key="3">
    <source>
        <dbReference type="ARBA" id="ARBA00012438"/>
    </source>
</evidence>
<keyword evidence="10" id="KW-0067">ATP-binding</keyword>
<sequence length="881" mass="99355">MNQWYKANLTKGILIVAEHVLAVVTVASLVWVLTYPALMGDLFSGHAARKFEDSTAFSGQLQSATSEILKGIGTRGLFETEGKFDTERVVDLKEFYENSKISNENSSGLAYKLGDLEKWAEGSAYADGRAMNENDNQEPIIVCKRSDGTFRYYYFTQLEQLINDGELSFVIASNSNGEEITSDQILYELRSGGRSEVTYSTETESRFKGLQNREGKIEFIDCWNYDGYQIDEKYAPIGAANLLEIANDNANWNGRLNDIFQMLESSIYSVNGYIQTYETWENNWREGDTNLVYLYADTAGKKVYTNKEELKDFNKLDESLKMISKSGKYLIVKPRLSDFNSNIDNEDASTWKDLIQYSGPAEENFVYAVGVDTSYPIQDSFYSQNQIYEKYGSRIRGIAVLGLAAAILLLTGIVWLTIIAGRNIKDEELHLNWFDRWKTELAAAIVILLWIGPVLLVGRGISDYFIGQVPDYSDTYALTVYSYNAMPGVVRSGMVAAYTCGLFLIGYMSLVRRIKARTVWNNSIVKGLLSFIKQLFVNMHFVWKTVILFFMFGFVHWLAVLSGAIVNWFWFLVMLAVEAAAFIYLVRMSIARQKIRSGIEHISAGEVDFKIPLDGLKGEQLMLAERVNSIGEGLDAALEESMKSERLKTDLITNVSHDIKTPLTSIINYIDLLKMEHLDDSKIQRYLEVLEAKAQRLKTLTEDVVEASKVSSGNITLDLMNINLVEMIQQTSGEFEEKFTERNLNEVLNLPEGDAIIHADGRRMWRVLENIYNNAAKYAMEGTRIYADLSVTDMIVIFSLKNISDQPLNFTADELTERFLRGDVSRSTEGSGLGLSIAKSLTAMQGGTFDLYLDGDLFKVTITFPRVAKAAENEEGHGETN</sequence>
<dbReference type="InterPro" id="IPR036890">
    <property type="entry name" value="HATPase_C_sf"/>
</dbReference>
<evidence type="ECO:0000256" key="8">
    <source>
        <dbReference type="ARBA" id="ARBA00022741"/>
    </source>
</evidence>
<dbReference type="Proteomes" id="UP000295710">
    <property type="component" value="Unassembled WGS sequence"/>
</dbReference>
<organism evidence="16 17">
    <name type="scientific">Extibacter muris</name>
    <dbReference type="NCBI Taxonomy" id="1796622"/>
    <lineage>
        <taxon>Bacteria</taxon>
        <taxon>Bacillati</taxon>
        <taxon>Bacillota</taxon>
        <taxon>Clostridia</taxon>
        <taxon>Lachnospirales</taxon>
        <taxon>Lachnospiraceae</taxon>
        <taxon>Extibacter</taxon>
    </lineage>
</organism>
<dbReference type="PROSITE" id="PS50109">
    <property type="entry name" value="HIS_KIN"/>
    <property type="match status" value="1"/>
</dbReference>
<evidence type="ECO:0000256" key="4">
    <source>
        <dbReference type="ARBA" id="ARBA00022475"/>
    </source>
</evidence>
<keyword evidence="12" id="KW-0902">Two-component regulatory system</keyword>
<dbReference type="GO" id="GO:0000155">
    <property type="term" value="F:phosphorelay sensor kinase activity"/>
    <property type="evidence" value="ECO:0007669"/>
    <property type="project" value="InterPro"/>
</dbReference>
<dbReference type="GO" id="GO:0005524">
    <property type="term" value="F:ATP binding"/>
    <property type="evidence" value="ECO:0007669"/>
    <property type="project" value="UniProtKB-KW"/>
</dbReference>
<keyword evidence="11 14" id="KW-1133">Transmembrane helix</keyword>
<dbReference type="EMBL" id="SMMX01000019">
    <property type="protein sequence ID" value="TDA20552.1"/>
    <property type="molecule type" value="Genomic_DNA"/>
</dbReference>
<evidence type="ECO:0000256" key="10">
    <source>
        <dbReference type="ARBA" id="ARBA00022840"/>
    </source>
</evidence>
<evidence type="ECO:0000256" key="6">
    <source>
        <dbReference type="ARBA" id="ARBA00022679"/>
    </source>
</evidence>
<dbReference type="Gene3D" id="3.30.565.10">
    <property type="entry name" value="Histidine kinase-like ATPase, C-terminal domain"/>
    <property type="match status" value="1"/>
</dbReference>
<evidence type="ECO:0000259" key="15">
    <source>
        <dbReference type="PROSITE" id="PS50109"/>
    </source>
</evidence>
<evidence type="ECO:0000256" key="5">
    <source>
        <dbReference type="ARBA" id="ARBA00022553"/>
    </source>
</evidence>
<dbReference type="SUPFAM" id="SSF55874">
    <property type="entry name" value="ATPase domain of HSP90 chaperone/DNA topoisomerase II/histidine kinase"/>
    <property type="match status" value="1"/>
</dbReference>
<evidence type="ECO:0000256" key="14">
    <source>
        <dbReference type="SAM" id="Phobius"/>
    </source>
</evidence>
<dbReference type="GO" id="GO:0005886">
    <property type="term" value="C:plasma membrane"/>
    <property type="evidence" value="ECO:0007669"/>
    <property type="project" value="UniProtKB-SubCell"/>
</dbReference>
<keyword evidence="9 16" id="KW-0418">Kinase</keyword>
<feature type="transmembrane region" description="Helical" evidence="14">
    <location>
        <begin position="565"/>
        <end position="586"/>
    </location>
</feature>
<reference evidence="16 17" key="1">
    <citation type="journal article" date="2016" name="Nat. Microbiol.">
        <title>The Mouse Intestinal Bacterial Collection (miBC) provides host-specific insight into cultured diversity and functional potential of the gut microbiota.</title>
        <authorList>
            <person name="Lagkouvardos I."/>
            <person name="Pukall R."/>
            <person name="Abt B."/>
            <person name="Foesel B.U."/>
            <person name="Meier-Kolthoff J.P."/>
            <person name="Kumar N."/>
            <person name="Bresciani A."/>
            <person name="Martinez I."/>
            <person name="Just S."/>
            <person name="Ziegler C."/>
            <person name="Brugiroux S."/>
            <person name="Garzetti D."/>
            <person name="Wenning M."/>
            <person name="Bui T.P."/>
            <person name="Wang J."/>
            <person name="Hugenholtz F."/>
            <person name="Plugge C.M."/>
            <person name="Peterson D.A."/>
            <person name="Hornef M.W."/>
            <person name="Baines J.F."/>
            <person name="Smidt H."/>
            <person name="Walter J."/>
            <person name="Kristiansen K."/>
            <person name="Nielsen H.B."/>
            <person name="Haller D."/>
            <person name="Overmann J."/>
            <person name="Stecher B."/>
            <person name="Clavel T."/>
        </authorList>
    </citation>
    <scope>NUCLEOTIDE SEQUENCE [LARGE SCALE GENOMIC DNA]</scope>
    <source>
        <strain evidence="16 17">DSM 28560</strain>
    </source>
</reference>
<evidence type="ECO:0000256" key="13">
    <source>
        <dbReference type="ARBA" id="ARBA00023136"/>
    </source>
</evidence>
<keyword evidence="5" id="KW-0597">Phosphoprotein</keyword>
<evidence type="ECO:0000256" key="2">
    <source>
        <dbReference type="ARBA" id="ARBA00004651"/>
    </source>
</evidence>
<comment type="catalytic activity">
    <reaction evidence="1">
        <text>ATP + protein L-histidine = ADP + protein N-phospho-L-histidine.</text>
        <dbReference type="EC" id="2.7.13.3"/>
    </reaction>
</comment>
<feature type="transmembrane region" description="Helical" evidence="14">
    <location>
        <begin position="398"/>
        <end position="420"/>
    </location>
</feature>
<name>A0A4R4FAA3_9FIRM</name>
<keyword evidence="4" id="KW-1003">Cell membrane</keyword>
<dbReference type="SMART" id="SM00388">
    <property type="entry name" value="HisKA"/>
    <property type="match status" value="1"/>
</dbReference>
<keyword evidence="6" id="KW-0808">Transferase</keyword>
<dbReference type="PANTHER" id="PTHR45528">
    <property type="entry name" value="SENSOR HISTIDINE KINASE CPXA"/>
    <property type="match status" value="1"/>
</dbReference>
<dbReference type="RefSeq" id="WP_132280426.1">
    <property type="nucleotide sequence ID" value="NZ_JAOBST010000074.1"/>
</dbReference>
<dbReference type="AlphaFoldDB" id="A0A4R4FAA3"/>
<comment type="caution">
    <text evidence="16">The sequence shown here is derived from an EMBL/GenBank/DDBJ whole genome shotgun (WGS) entry which is preliminary data.</text>
</comment>
<dbReference type="SUPFAM" id="SSF47384">
    <property type="entry name" value="Homodimeric domain of signal transducing histidine kinase"/>
    <property type="match status" value="1"/>
</dbReference>
<dbReference type="PANTHER" id="PTHR45528:SF1">
    <property type="entry name" value="SENSOR HISTIDINE KINASE CPXA"/>
    <property type="match status" value="1"/>
</dbReference>
<dbReference type="Pfam" id="PF00512">
    <property type="entry name" value="HisKA"/>
    <property type="match status" value="1"/>
</dbReference>
<dbReference type="InterPro" id="IPR003594">
    <property type="entry name" value="HATPase_dom"/>
</dbReference>
<evidence type="ECO:0000313" key="16">
    <source>
        <dbReference type="EMBL" id="TDA20552.1"/>
    </source>
</evidence>
<evidence type="ECO:0000313" key="17">
    <source>
        <dbReference type="Proteomes" id="UP000295710"/>
    </source>
</evidence>
<dbReference type="InterPro" id="IPR050398">
    <property type="entry name" value="HssS/ArlS-like"/>
</dbReference>
<dbReference type="InterPro" id="IPR003661">
    <property type="entry name" value="HisK_dim/P_dom"/>
</dbReference>
<keyword evidence="8" id="KW-0547">Nucleotide-binding</keyword>
<gene>
    <name evidence="16" type="ORF">E1963_16645</name>
</gene>
<keyword evidence="17" id="KW-1185">Reference proteome</keyword>